<dbReference type="OrthoDB" id="943262at2"/>
<dbReference type="GO" id="GO:0004519">
    <property type="term" value="F:endonuclease activity"/>
    <property type="evidence" value="ECO:0007669"/>
    <property type="project" value="UniProtKB-KW"/>
</dbReference>
<dbReference type="Pfam" id="PF05685">
    <property type="entry name" value="Uma2"/>
    <property type="match status" value="1"/>
</dbReference>
<dbReference type="PANTHER" id="PTHR34107:SF4">
    <property type="entry name" value="SLL1222 PROTEIN"/>
    <property type="match status" value="1"/>
</dbReference>
<dbReference type="Gene3D" id="3.90.1570.10">
    <property type="entry name" value="tt1808, chain A"/>
    <property type="match status" value="1"/>
</dbReference>
<organism evidence="2 3">
    <name type="scientific">Dyadobacter psychrotolerans</name>
    <dbReference type="NCBI Taxonomy" id="2541721"/>
    <lineage>
        <taxon>Bacteria</taxon>
        <taxon>Pseudomonadati</taxon>
        <taxon>Bacteroidota</taxon>
        <taxon>Cytophagia</taxon>
        <taxon>Cytophagales</taxon>
        <taxon>Spirosomataceae</taxon>
        <taxon>Dyadobacter</taxon>
    </lineage>
</organism>
<evidence type="ECO:0000313" key="3">
    <source>
        <dbReference type="Proteomes" id="UP000294850"/>
    </source>
</evidence>
<keyword evidence="2" id="KW-0255">Endonuclease</keyword>
<keyword evidence="2" id="KW-0540">Nuclease</keyword>
<dbReference type="RefSeq" id="WP_131959679.1">
    <property type="nucleotide sequence ID" value="NZ_SMFL01000006.1"/>
</dbReference>
<evidence type="ECO:0000259" key="1">
    <source>
        <dbReference type="Pfam" id="PF05685"/>
    </source>
</evidence>
<comment type="caution">
    <text evidence="2">The sequence shown here is derived from an EMBL/GenBank/DDBJ whole genome shotgun (WGS) entry which is preliminary data.</text>
</comment>
<dbReference type="EMBL" id="SMFL01000006">
    <property type="protein sequence ID" value="TDE13804.1"/>
    <property type="molecule type" value="Genomic_DNA"/>
</dbReference>
<keyword evidence="3" id="KW-1185">Reference proteome</keyword>
<gene>
    <name evidence="2" type="ORF">E0F88_18100</name>
</gene>
<protein>
    <submittedName>
        <fullName evidence="2">Uma2 family endonuclease</fullName>
    </submittedName>
</protein>
<dbReference type="SUPFAM" id="SSF52980">
    <property type="entry name" value="Restriction endonuclease-like"/>
    <property type="match status" value="1"/>
</dbReference>
<name>A0A4R5DNS2_9BACT</name>
<dbReference type="PANTHER" id="PTHR34107">
    <property type="entry name" value="SLL0198 PROTEIN-RELATED"/>
    <property type="match status" value="1"/>
</dbReference>
<dbReference type="InterPro" id="IPR012296">
    <property type="entry name" value="Nuclease_put_TT1808"/>
</dbReference>
<accession>A0A4R5DNS2</accession>
<dbReference type="Proteomes" id="UP000294850">
    <property type="component" value="Unassembled WGS sequence"/>
</dbReference>
<reference evidence="2 3" key="1">
    <citation type="submission" date="2019-03" db="EMBL/GenBank/DDBJ databases">
        <title>Dyadobacter AR-3-6 sp. nov., isolated from arctic soil.</title>
        <authorList>
            <person name="Chaudhary D.K."/>
        </authorList>
    </citation>
    <scope>NUCLEOTIDE SEQUENCE [LARGE SCALE GENOMIC DNA]</scope>
    <source>
        <strain evidence="2 3">AR-3-6</strain>
    </source>
</reference>
<evidence type="ECO:0000313" key="2">
    <source>
        <dbReference type="EMBL" id="TDE13804.1"/>
    </source>
</evidence>
<feature type="domain" description="Putative restriction endonuclease" evidence="1">
    <location>
        <begin position="32"/>
        <end position="184"/>
    </location>
</feature>
<dbReference type="CDD" id="cd06260">
    <property type="entry name" value="DUF820-like"/>
    <property type="match status" value="1"/>
</dbReference>
<dbReference type="InterPro" id="IPR008538">
    <property type="entry name" value="Uma2"/>
</dbReference>
<dbReference type="AlphaFoldDB" id="A0A4R5DNS2"/>
<sequence length="214" mass="24986">MNNKIISKLLEEPNAPLLMQEVYDCLSREYIERLEFRNNINEQKVEFINGKIVVHSPVKKRHNQASLLLAQLLNIYSAKHGLGFVGIEKILINLTRNDYEPDICFFRQDKAVHFTEDQILFPAPDLVIEILSESTEARDRGIKFKDYQAHKIEEYWIIDPERQTVELYYLKDNIYELILKSSQGFVTSFVVTGFQIPVQAIFDEAENLKTILSF</sequence>
<proteinExistence type="predicted"/>
<keyword evidence="2" id="KW-0378">Hydrolase</keyword>
<dbReference type="InterPro" id="IPR011335">
    <property type="entry name" value="Restrct_endonuc-II-like"/>
</dbReference>